<dbReference type="InterPro" id="IPR012341">
    <property type="entry name" value="6hp_glycosidase-like_sf"/>
</dbReference>
<gene>
    <name evidence="2" type="ORF">QJ521_03740</name>
</gene>
<dbReference type="InterPro" id="IPR010905">
    <property type="entry name" value="Glyco_hydro_88"/>
</dbReference>
<dbReference type="Gene3D" id="1.50.10.10">
    <property type="match status" value="1"/>
</dbReference>
<dbReference type="InterPro" id="IPR052043">
    <property type="entry name" value="PolySaccharide_Degr_Enz"/>
</dbReference>
<accession>A0AAW6U482</accession>
<evidence type="ECO:0000313" key="3">
    <source>
        <dbReference type="Proteomes" id="UP001431532"/>
    </source>
</evidence>
<organism evidence="2 3">
    <name type="scientific">Peloplasma aerotolerans</name>
    <dbReference type="NCBI Taxonomy" id="3044389"/>
    <lineage>
        <taxon>Bacteria</taxon>
        <taxon>Bacillati</taxon>
        <taxon>Mycoplasmatota</taxon>
        <taxon>Mollicutes</taxon>
        <taxon>Acholeplasmatales</taxon>
        <taxon>Acholeplasmataceae</taxon>
        <taxon>Peloplasma</taxon>
    </lineage>
</organism>
<dbReference type="EMBL" id="JASCXW010000008">
    <property type="protein sequence ID" value="MDI6452670.1"/>
    <property type="molecule type" value="Genomic_DNA"/>
</dbReference>
<keyword evidence="1 2" id="KW-0378">Hydrolase</keyword>
<dbReference type="InterPro" id="IPR008928">
    <property type="entry name" value="6-hairpin_glycosidase_sf"/>
</dbReference>
<dbReference type="SUPFAM" id="SSF48208">
    <property type="entry name" value="Six-hairpin glycosidases"/>
    <property type="match status" value="1"/>
</dbReference>
<dbReference type="GO" id="GO:0016787">
    <property type="term" value="F:hydrolase activity"/>
    <property type="evidence" value="ECO:0007669"/>
    <property type="project" value="UniProtKB-KW"/>
</dbReference>
<dbReference type="RefSeq" id="WP_282839088.1">
    <property type="nucleotide sequence ID" value="NZ_JASCXW010000008.1"/>
</dbReference>
<dbReference type="PANTHER" id="PTHR33886:SF8">
    <property type="entry name" value="UNSATURATED RHAMNOGALACTURONAN HYDROLASE (EUROFUNG)"/>
    <property type="match status" value="1"/>
</dbReference>
<evidence type="ECO:0000256" key="1">
    <source>
        <dbReference type="ARBA" id="ARBA00022801"/>
    </source>
</evidence>
<proteinExistence type="predicted"/>
<evidence type="ECO:0000313" key="2">
    <source>
        <dbReference type="EMBL" id="MDI6452670.1"/>
    </source>
</evidence>
<dbReference type="Proteomes" id="UP001431532">
    <property type="component" value="Unassembled WGS sequence"/>
</dbReference>
<sequence length="351" mass="41023">MLDKIYFDKVVELADHIKSTWNPKMKWMWGEALFGYSLSLLDTHLKEDRYTEFLTKYCDYYVQIPPRVDQSDTSAPALITYAMYKKTKNEDYKKLTDRVLYYIKNEPRLIEDSVNHLGNSLEGKFYPKSIWVDSLMMFSVFPSLYAKENNDQAMMDIASRQPRVMAKYMQDPVDKLWYHSYWTKQKTHYPRRKLYWGRGNGWVIASLPMILENIGNHEERENIIQIFKETAYALLPYQRADGAFETVFNKVGKTYRELSFTALVAAGFMHGYNLGLLSEVYLEAGLKAYQCVVDALIYEKDDIYMPEVSGPTIPLPLFPYIGYKIIPRGKNWSFGLAALIFAAIQFDKIKK</sequence>
<protein>
    <submittedName>
        <fullName evidence="2">Glycoside hydrolase family 88 protein</fullName>
    </submittedName>
</protein>
<reference evidence="2" key="1">
    <citation type="submission" date="2023-05" db="EMBL/GenBank/DDBJ databases">
        <title>Mariniplasma microaerophilum sp. nov., a novel anaerobic mollicute isolated from terrestrial mud volcano, Taman Peninsula, Russia.</title>
        <authorList>
            <person name="Khomyakova M.A."/>
            <person name="Merkel A.Y."/>
            <person name="Slobodkin A.I."/>
        </authorList>
    </citation>
    <scope>NUCLEOTIDE SEQUENCE</scope>
    <source>
        <strain evidence="2">M4Ah</strain>
    </source>
</reference>
<dbReference type="Pfam" id="PF07470">
    <property type="entry name" value="Glyco_hydro_88"/>
    <property type="match status" value="1"/>
</dbReference>
<comment type="caution">
    <text evidence="2">The sequence shown here is derived from an EMBL/GenBank/DDBJ whole genome shotgun (WGS) entry which is preliminary data.</text>
</comment>
<dbReference type="AlphaFoldDB" id="A0AAW6U482"/>
<name>A0AAW6U482_9MOLU</name>
<dbReference type="GO" id="GO:0005975">
    <property type="term" value="P:carbohydrate metabolic process"/>
    <property type="evidence" value="ECO:0007669"/>
    <property type="project" value="InterPro"/>
</dbReference>
<dbReference type="PANTHER" id="PTHR33886">
    <property type="entry name" value="UNSATURATED RHAMNOGALACTURONAN HYDROLASE (EUROFUNG)"/>
    <property type="match status" value="1"/>
</dbReference>
<keyword evidence="3" id="KW-1185">Reference proteome</keyword>